<dbReference type="PANTHER" id="PTHR32089">
    <property type="entry name" value="METHYL-ACCEPTING CHEMOTAXIS PROTEIN MCPB"/>
    <property type="match status" value="1"/>
</dbReference>
<dbReference type="PANTHER" id="PTHR32089:SF112">
    <property type="entry name" value="LYSOZYME-LIKE PROTEIN-RELATED"/>
    <property type="match status" value="1"/>
</dbReference>
<dbReference type="InterPro" id="IPR013702">
    <property type="entry name" value="FIST_domain_N"/>
</dbReference>
<dbReference type="STRING" id="1229521.D791_00485"/>
<dbReference type="RefSeq" id="WP_051513981.1">
    <property type="nucleotide sequence ID" value="NZ_AONB01000001.1"/>
</dbReference>
<keyword evidence="2 4" id="KW-0807">Transducer</keyword>
<organism evidence="6 7">
    <name type="scientific">Nitrincola nitratireducens</name>
    <dbReference type="NCBI Taxonomy" id="1229521"/>
    <lineage>
        <taxon>Bacteria</taxon>
        <taxon>Pseudomonadati</taxon>
        <taxon>Pseudomonadota</taxon>
        <taxon>Gammaproteobacteria</taxon>
        <taxon>Oceanospirillales</taxon>
        <taxon>Oceanospirillaceae</taxon>
        <taxon>Nitrincola</taxon>
    </lineage>
</organism>
<evidence type="ECO:0000256" key="2">
    <source>
        <dbReference type="ARBA" id="ARBA00023224"/>
    </source>
</evidence>
<proteinExistence type="inferred from homology"/>
<gene>
    <name evidence="6" type="primary">bdlA_2</name>
    <name evidence="6" type="ORF">D791_00485</name>
</gene>
<evidence type="ECO:0000256" key="3">
    <source>
        <dbReference type="ARBA" id="ARBA00029447"/>
    </source>
</evidence>
<evidence type="ECO:0000256" key="4">
    <source>
        <dbReference type="PROSITE-ProRule" id="PRU00284"/>
    </source>
</evidence>
<dbReference type="AlphaFoldDB" id="W9VAP6"/>
<accession>W9VAP6</accession>
<dbReference type="Pfam" id="PF00015">
    <property type="entry name" value="MCPsignal"/>
    <property type="match status" value="1"/>
</dbReference>
<evidence type="ECO:0000313" key="7">
    <source>
        <dbReference type="Proteomes" id="UP000019464"/>
    </source>
</evidence>
<evidence type="ECO:0000259" key="5">
    <source>
        <dbReference type="PROSITE" id="PS50111"/>
    </source>
</evidence>
<dbReference type="InterPro" id="IPR004089">
    <property type="entry name" value="MCPsignal_dom"/>
</dbReference>
<dbReference type="SMART" id="SM01204">
    <property type="entry name" value="FIST_C"/>
    <property type="match status" value="1"/>
</dbReference>
<dbReference type="Pfam" id="PF08495">
    <property type="entry name" value="FIST"/>
    <property type="match status" value="1"/>
</dbReference>
<dbReference type="InterPro" id="IPR019494">
    <property type="entry name" value="FIST_C"/>
</dbReference>
<dbReference type="Proteomes" id="UP000019464">
    <property type="component" value="Unassembled WGS sequence"/>
</dbReference>
<dbReference type="EMBL" id="AONB01000001">
    <property type="protein sequence ID" value="EXJ13132.1"/>
    <property type="molecule type" value="Genomic_DNA"/>
</dbReference>
<dbReference type="GO" id="GO:0004888">
    <property type="term" value="F:transmembrane signaling receptor activity"/>
    <property type="evidence" value="ECO:0007669"/>
    <property type="project" value="InterPro"/>
</dbReference>
<dbReference type="Pfam" id="PF10442">
    <property type="entry name" value="FIST_C"/>
    <property type="match status" value="1"/>
</dbReference>
<dbReference type="GO" id="GO:0006935">
    <property type="term" value="P:chemotaxis"/>
    <property type="evidence" value="ECO:0007669"/>
    <property type="project" value="InterPro"/>
</dbReference>
<dbReference type="GO" id="GO:0007165">
    <property type="term" value="P:signal transduction"/>
    <property type="evidence" value="ECO:0007669"/>
    <property type="project" value="UniProtKB-KW"/>
</dbReference>
<dbReference type="OrthoDB" id="9807948at2"/>
<dbReference type="InterPro" id="IPR004090">
    <property type="entry name" value="Chemotax_Me-accpt_rcpt"/>
</dbReference>
<comment type="subcellular location">
    <subcellularLocation>
        <location evidence="1">Membrane</location>
    </subcellularLocation>
</comment>
<dbReference type="PRINTS" id="PR00260">
    <property type="entry name" value="CHEMTRNSDUCR"/>
</dbReference>
<dbReference type="PROSITE" id="PS50111">
    <property type="entry name" value="CHEMOTAXIS_TRANSDUC_2"/>
    <property type="match status" value="1"/>
</dbReference>
<dbReference type="PATRIC" id="fig|1229521.3.peg.488"/>
<reference evidence="7" key="1">
    <citation type="submission" date="2012-11" db="EMBL/GenBank/DDBJ databases">
        <authorList>
            <person name="Singh A."/>
            <person name="Pinnaka A.K."/>
            <person name="Vaidya B."/>
        </authorList>
    </citation>
    <scope>NUCLEOTIDE SEQUENCE [LARGE SCALE GENOMIC DNA]</scope>
    <source>
        <strain evidence="7">AK23</strain>
    </source>
</reference>
<protein>
    <submittedName>
        <fullName evidence="6">Chemotaxis regulator BdlA</fullName>
    </submittedName>
</protein>
<dbReference type="SUPFAM" id="SSF58104">
    <property type="entry name" value="Methyl-accepting chemotaxis protein (MCP) signaling domain"/>
    <property type="match status" value="1"/>
</dbReference>
<keyword evidence="7" id="KW-1185">Reference proteome</keyword>
<dbReference type="Gene3D" id="1.10.287.950">
    <property type="entry name" value="Methyl-accepting chemotaxis protein"/>
    <property type="match status" value="1"/>
</dbReference>
<comment type="similarity">
    <text evidence="3">Belongs to the methyl-accepting chemotaxis (MCP) protein family.</text>
</comment>
<dbReference type="GO" id="GO:0016020">
    <property type="term" value="C:membrane"/>
    <property type="evidence" value="ECO:0007669"/>
    <property type="project" value="UniProtKB-SubCell"/>
</dbReference>
<feature type="domain" description="Methyl-accepting transducer" evidence="5">
    <location>
        <begin position="465"/>
        <end position="669"/>
    </location>
</feature>
<evidence type="ECO:0000313" key="6">
    <source>
        <dbReference type="EMBL" id="EXJ13132.1"/>
    </source>
</evidence>
<dbReference type="SMART" id="SM00283">
    <property type="entry name" value="MA"/>
    <property type="match status" value="1"/>
</dbReference>
<reference evidence="6 7" key="2">
    <citation type="journal article" date="2015" name="Syst. Appl. Microbiol.">
        <title>Nitrincola nitratireducens sp. nov. isolated from a haloalkaline crater lake.</title>
        <authorList>
            <person name="Singh A."/>
            <person name="Vaidya B."/>
            <person name="Tanuku N.R."/>
            <person name="Pinnaka A.K."/>
        </authorList>
    </citation>
    <scope>NUCLEOTIDE SEQUENCE [LARGE SCALE GENOMIC DNA]</scope>
    <source>
        <strain evidence="6 7">AK23</strain>
    </source>
</reference>
<name>W9VAP6_9GAMM</name>
<sequence>MAFSWFGRDQKSQKSVHSVDVESIKVQQISSRDISAERLRQLQFDGANVALVLAFISPHLEFDATVRSLKNAMPFAKNLVGVMTAGELSSCGNQLYHSADKHWDNIVLQSYSDEVFAQVHVASVPLHCEDIRSGRAGLTRQQRVKAIESEIKKIKLPFDVNFQNTLALTFIDGLTSSENFFMQALYESERFPCYFIGGSAGGKLDFRQALVHDGQKVAQNCAVVIFVRLASDIRYSILKTHNFQKTNLSFIVADSDEAARVVNTVMPEGSTRIVSIVSFLCNHFKCKPGQLSSMLAGYSFAVEIGGELFIRSVSGINEQTESINFFCDLTFGDRLFLVKAKDFVSSTTQAFKQVMQSKPVPPFAMLANDCILRRLNNANQLSQIKDFDQMKVAGFSTFGEILGVHMNQTLTALLFFKIKPGDVFRDEYVDQFPIQYSHFRMFFMASKIQSLEQINRVQATLVEHLTEYRPLLREMVESFNNVANYAQSTGHSLQSMQSQFNVFSDVIEKQTSQRHQLQARVSGLQKNSEEVLSILQVISGIADQTNLLALNAAIEAARAGEAGRGFAVVADEVRQLSQNTQKSLDQTGATIKSVTTAIVAIRDTLEHTETAMNSITESAQQLSLEMVTLSEASRVAEGEVEGNIHTIAKMTETMDHIDHEVAAIDQLKALRNQ</sequence>
<comment type="caution">
    <text evidence="6">The sequence shown here is derived from an EMBL/GenBank/DDBJ whole genome shotgun (WGS) entry which is preliminary data.</text>
</comment>
<evidence type="ECO:0000256" key="1">
    <source>
        <dbReference type="ARBA" id="ARBA00004370"/>
    </source>
</evidence>
<dbReference type="SMART" id="SM00897">
    <property type="entry name" value="FIST"/>
    <property type="match status" value="1"/>
</dbReference>